<dbReference type="GeneID" id="14908374"/>
<organism evidence="1 2">
    <name type="scientific">Ichthyophthirius multifiliis</name>
    <name type="common">White spot disease agent</name>
    <name type="synonym">Ich</name>
    <dbReference type="NCBI Taxonomy" id="5932"/>
    <lineage>
        <taxon>Eukaryota</taxon>
        <taxon>Sar</taxon>
        <taxon>Alveolata</taxon>
        <taxon>Ciliophora</taxon>
        <taxon>Intramacronucleata</taxon>
        <taxon>Oligohymenophorea</taxon>
        <taxon>Hymenostomatida</taxon>
        <taxon>Ophryoglenina</taxon>
        <taxon>Ichthyophthirius</taxon>
    </lineage>
</organism>
<proteinExistence type="predicted"/>
<dbReference type="EMBL" id="GL983752">
    <property type="protein sequence ID" value="EGR32218.1"/>
    <property type="molecule type" value="Genomic_DNA"/>
</dbReference>
<gene>
    <name evidence="1" type="ORF">IMG5_092330</name>
</gene>
<name>G0QRE9_ICHMU</name>
<keyword evidence="2" id="KW-1185">Reference proteome</keyword>
<accession>G0QRE9</accession>
<sequence>MLIQAGQCQILKTNAFLHNLHAQIVIYQSQVGVFLNQIYKNLCNKVKESNRRQKNTELNNIYQKQVINFVKKSLKNKIINPKYMLINLLILTKIQNSLKCNMIKLKKIIKQTKYKKTQKKIFKKYPSFYQKHLNYKQHTQVYLNKLKKQKLLQEKKNSIPIKCQLSKTKKNKEKNKIMILKTNFKKQKNTQNKNLLTFKKKQLKKFWIIQNAFQKKNLKSLIFKTKLKHKKKKEKAGIHSKKGHKWKFNNQKINQVYWNKKQRKIQLNQIKNPKKQKT</sequence>
<reference evidence="1 2" key="1">
    <citation type="submission" date="2011-07" db="EMBL/GenBank/DDBJ databases">
        <authorList>
            <person name="Coyne R."/>
            <person name="Brami D."/>
            <person name="Johnson J."/>
            <person name="Hostetler J."/>
            <person name="Hannick L."/>
            <person name="Clark T."/>
            <person name="Cassidy-Hanley D."/>
            <person name="Inman J."/>
        </authorList>
    </citation>
    <scope>NUCLEOTIDE SEQUENCE [LARGE SCALE GENOMIC DNA]</scope>
    <source>
        <strain evidence="1 2">G5</strain>
    </source>
</reference>
<evidence type="ECO:0000313" key="1">
    <source>
        <dbReference type="EMBL" id="EGR32218.1"/>
    </source>
</evidence>
<dbReference type="Proteomes" id="UP000008983">
    <property type="component" value="Unassembled WGS sequence"/>
</dbReference>
<evidence type="ECO:0000313" key="2">
    <source>
        <dbReference type="Proteomes" id="UP000008983"/>
    </source>
</evidence>
<protein>
    <submittedName>
        <fullName evidence="1">Uncharacterized protein</fullName>
    </submittedName>
</protein>
<dbReference type="InParanoid" id="G0QRE9"/>
<dbReference type="RefSeq" id="XP_004035704.1">
    <property type="nucleotide sequence ID" value="XM_004035656.1"/>
</dbReference>
<dbReference type="AlphaFoldDB" id="G0QRE9"/>